<evidence type="ECO:0000256" key="1">
    <source>
        <dbReference type="ARBA" id="ARBA00004994"/>
    </source>
</evidence>
<dbReference type="Pfam" id="PF08546">
    <property type="entry name" value="ApbA_C"/>
    <property type="match status" value="1"/>
</dbReference>
<sequence length="316" mass="35671">MATNIIISGIGAIGGYYGGMLAAYAQNLQSVNVYFFMREGEHLKSVQEKGLHLLSPSIDLHAKPRLATADSHLLPQADYLFLATKSYNARENLEQLTSVITPQTIVIPMHNGLDIPPMIQEVLPDNLILPAVCHITGRRSRGTISVRSDNNLLKFGSDSTLAHAITSEVIERSEWLYTLLKASGIKCRLYREMAPYLREKYLMLSPSAVATAYFDIPIGIVQNEHELEFRALLKEIANLYRAAGWENDPFLEEKGYDLVLKMPREATTSMHSDILANNQSEIESLVGYVVRMAEHYNIEVPLYKKMYQTLLERIKR</sequence>
<dbReference type="InterPro" id="IPR013328">
    <property type="entry name" value="6PGD_dom2"/>
</dbReference>
<dbReference type="PANTHER" id="PTHR21708:SF26">
    <property type="entry name" value="2-DEHYDROPANTOATE 2-REDUCTASE"/>
    <property type="match status" value="1"/>
</dbReference>
<dbReference type="InterPro" id="IPR003710">
    <property type="entry name" value="ApbA"/>
</dbReference>
<evidence type="ECO:0000313" key="13">
    <source>
        <dbReference type="Proteomes" id="UP000190121"/>
    </source>
</evidence>
<organism evidence="12 13">
    <name type="scientific">Porphyromonas circumdentaria</name>
    <dbReference type="NCBI Taxonomy" id="29524"/>
    <lineage>
        <taxon>Bacteria</taxon>
        <taxon>Pseudomonadati</taxon>
        <taxon>Bacteroidota</taxon>
        <taxon>Bacteroidia</taxon>
        <taxon>Bacteroidales</taxon>
        <taxon>Porphyromonadaceae</taxon>
        <taxon>Porphyromonas</taxon>
    </lineage>
</organism>
<keyword evidence="5 9" id="KW-0521">NADP</keyword>
<comment type="catalytic activity">
    <reaction evidence="8 9">
        <text>(R)-pantoate + NADP(+) = 2-dehydropantoate + NADPH + H(+)</text>
        <dbReference type="Rhea" id="RHEA:16233"/>
        <dbReference type="ChEBI" id="CHEBI:11561"/>
        <dbReference type="ChEBI" id="CHEBI:15378"/>
        <dbReference type="ChEBI" id="CHEBI:15980"/>
        <dbReference type="ChEBI" id="CHEBI:57783"/>
        <dbReference type="ChEBI" id="CHEBI:58349"/>
        <dbReference type="EC" id="1.1.1.169"/>
    </reaction>
</comment>
<comment type="pathway">
    <text evidence="1 9">Cofactor biosynthesis; (R)-pantothenate biosynthesis; (R)-pantoate from 3-methyl-2-oxobutanoate: step 2/2.</text>
</comment>
<dbReference type="Gene3D" id="1.10.1040.10">
    <property type="entry name" value="N-(1-d-carboxylethyl)-l-norvaline Dehydrogenase, domain 2"/>
    <property type="match status" value="1"/>
</dbReference>
<dbReference type="GO" id="GO:0015940">
    <property type="term" value="P:pantothenate biosynthetic process"/>
    <property type="evidence" value="ECO:0007669"/>
    <property type="project" value="UniProtKB-UniPathway"/>
</dbReference>
<accession>A0A1T4PZW9</accession>
<keyword evidence="9" id="KW-0566">Pantothenate biosynthesis</keyword>
<keyword evidence="13" id="KW-1185">Reference proteome</keyword>
<dbReference type="InterPro" id="IPR036291">
    <property type="entry name" value="NAD(P)-bd_dom_sf"/>
</dbReference>
<name>A0A1T4PZW9_9PORP</name>
<dbReference type="AlphaFoldDB" id="A0A1T4PZW9"/>
<keyword evidence="6 9" id="KW-0560">Oxidoreductase</keyword>
<dbReference type="GO" id="GO:0005737">
    <property type="term" value="C:cytoplasm"/>
    <property type="evidence" value="ECO:0007669"/>
    <property type="project" value="TreeGrafter"/>
</dbReference>
<dbReference type="EMBL" id="FUXE01000023">
    <property type="protein sequence ID" value="SJZ97054.1"/>
    <property type="molecule type" value="Genomic_DNA"/>
</dbReference>
<dbReference type="NCBIfam" id="TIGR00745">
    <property type="entry name" value="apbA_panE"/>
    <property type="match status" value="1"/>
</dbReference>
<dbReference type="OrthoDB" id="9796561at2"/>
<evidence type="ECO:0000256" key="8">
    <source>
        <dbReference type="ARBA" id="ARBA00048793"/>
    </source>
</evidence>
<dbReference type="PANTHER" id="PTHR21708">
    <property type="entry name" value="PROBABLE 2-DEHYDROPANTOATE 2-REDUCTASE"/>
    <property type="match status" value="1"/>
</dbReference>
<dbReference type="GO" id="GO:0008677">
    <property type="term" value="F:2-dehydropantoate 2-reductase activity"/>
    <property type="evidence" value="ECO:0007669"/>
    <property type="project" value="UniProtKB-EC"/>
</dbReference>
<feature type="domain" description="Ketopantoate reductase N-terminal" evidence="10">
    <location>
        <begin position="5"/>
        <end position="156"/>
    </location>
</feature>
<evidence type="ECO:0000313" key="12">
    <source>
        <dbReference type="EMBL" id="SJZ97054.1"/>
    </source>
</evidence>
<dbReference type="SUPFAM" id="SSF48179">
    <property type="entry name" value="6-phosphogluconate dehydrogenase C-terminal domain-like"/>
    <property type="match status" value="1"/>
</dbReference>
<comment type="similarity">
    <text evidence="2 9">Belongs to the ketopantoate reductase family.</text>
</comment>
<dbReference type="Proteomes" id="UP000190121">
    <property type="component" value="Unassembled WGS sequence"/>
</dbReference>
<evidence type="ECO:0000256" key="6">
    <source>
        <dbReference type="ARBA" id="ARBA00023002"/>
    </source>
</evidence>
<feature type="domain" description="Ketopantoate reductase C-terminal" evidence="11">
    <location>
        <begin position="198"/>
        <end position="310"/>
    </location>
</feature>
<evidence type="ECO:0000259" key="10">
    <source>
        <dbReference type="Pfam" id="PF02558"/>
    </source>
</evidence>
<dbReference type="InterPro" id="IPR013332">
    <property type="entry name" value="KPR_N"/>
</dbReference>
<dbReference type="Pfam" id="PF02558">
    <property type="entry name" value="ApbA"/>
    <property type="match status" value="1"/>
</dbReference>
<dbReference type="InterPro" id="IPR051402">
    <property type="entry name" value="KPR-Related"/>
</dbReference>
<comment type="function">
    <text evidence="9">Catalyzes the NADPH-dependent reduction of ketopantoate into pantoic acid.</text>
</comment>
<dbReference type="RefSeq" id="WP_078737534.1">
    <property type="nucleotide sequence ID" value="NZ_FUXE01000023.1"/>
</dbReference>
<protein>
    <recommendedName>
        <fullName evidence="4 9">2-dehydropantoate 2-reductase</fullName>
        <ecNumber evidence="3 9">1.1.1.169</ecNumber>
    </recommendedName>
    <alternativeName>
        <fullName evidence="7 9">Ketopantoate reductase</fullName>
    </alternativeName>
</protein>
<evidence type="ECO:0000256" key="7">
    <source>
        <dbReference type="ARBA" id="ARBA00032024"/>
    </source>
</evidence>
<reference evidence="13" key="1">
    <citation type="submission" date="2017-02" db="EMBL/GenBank/DDBJ databases">
        <authorList>
            <person name="Varghese N."/>
            <person name="Submissions S."/>
        </authorList>
    </citation>
    <scope>NUCLEOTIDE SEQUENCE [LARGE SCALE GENOMIC DNA]</scope>
    <source>
        <strain evidence="13">ATCC 51356</strain>
    </source>
</reference>
<dbReference type="UniPathway" id="UPA00028">
    <property type="reaction ID" value="UER00004"/>
</dbReference>
<gene>
    <name evidence="12" type="ORF">SAMN02745171_01655</name>
</gene>
<evidence type="ECO:0000259" key="11">
    <source>
        <dbReference type="Pfam" id="PF08546"/>
    </source>
</evidence>
<dbReference type="EC" id="1.1.1.169" evidence="3 9"/>
<dbReference type="SUPFAM" id="SSF51735">
    <property type="entry name" value="NAD(P)-binding Rossmann-fold domains"/>
    <property type="match status" value="1"/>
</dbReference>
<dbReference type="InterPro" id="IPR013752">
    <property type="entry name" value="KPA_reductase"/>
</dbReference>
<evidence type="ECO:0000256" key="4">
    <source>
        <dbReference type="ARBA" id="ARBA00019465"/>
    </source>
</evidence>
<proteinExistence type="inferred from homology"/>
<evidence type="ECO:0000256" key="3">
    <source>
        <dbReference type="ARBA" id="ARBA00013014"/>
    </source>
</evidence>
<evidence type="ECO:0000256" key="2">
    <source>
        <dbReference type="ARBA" id="ARBA00007870"/>
    </source>
</evidence>
<dbReference type="STRING" id="29524.SAMN02745171_01655"/>
<dbReference type="Gene3D" id="3.40.50.720">
    <property type="entry name" value="NAD(P)-binding Rossmann-like Domain"/>
    <property type="match status" value="1"/>
</dbReference>
<evidence type="ECO:0000256" key="9">
    <source>
        <dbReference type="RuleBase" id="RU362068"/>
    </source>
</evidence>
<dbReference type="InterPro" id="IPR008927">
    <property type="entry name" value="6-PGluconate_DH-like_C_sf"/>
</dbReference>
<evidence type="ECO:0000256" key="5">
    <source>
        <dbReference type="ARBA" id="ARBA00022857"/>
    </source>
</evidence>